<feature type="compositionally biased region" description="Low complexity" evidence="1">
    <location>
        <begin position="227"/>
        <end position="236"/>
    </location>
</feature>
<dbReference type="SUPFAM" id="SSF56281">
    <property type="entry name" value="Metallo-hydrolase/oxidoreductase"/>
    <property type="match status" value="1"/>
</dbReference>
<dbReference type="OrthoDB" id="9803916at2"/>
<feature type="compositionally biased region" description="Low complexity" evidence="1">
    <location>
        <begin position="43"/>
        <end position="60"/>
    </location>
</feature>
<keyword evidence="2" id="KW-0732">Signal</keyword>
<gene>
    <name evidence="5" type="ORF">EHV23_04425</name>
</gene>
<feature type="region of interest" description="Disordered" evidence="1">
    <location>
        <begin position="213"/>
        <end position="250"/>
    </location>
</feature>
<evidence type="ECO:0000313" key="6">
    <source>
        <dbReference type="Proteomes" id="UP000270261"/>
    </source>
</evidence>
<feature type="region of interest" description="Disordered" evidence="1">
    <location>
        <begin position="43"/>
        <end position="62"/>
    </location>
</feature>
<protein>
    <submittedName>
        <fullName evidence="5">MBL fold metallo-hydrolase</fullName>
    </submittedName>
</protein>
<sequence>MSHAFAARSSLRTVTHTLARALAHALMLLPSLMVVPAQAASTPAATSPTASPTPTSAPAPHCTRTDLNLVVLGSGGPELTDQRAGSGYLLREGDRARFLIDFGPGTSQTFERVRAQIADLHAVLFTHLHVDHTNDLPALVKASFFSTRSRDLPIYGPSGNDTVPDTATFLQRLFGEQGAWSYLSDYLTGDGDFALKPVVVDALVRFPAAPAGALQTHTPQPAPSQQPAPSHSEPQAVATGNDASGDPSFLSQPHYRATIHGYTLTAIPITHGLLPSLAWRIEKDGCAVVVSGDTSNIGHTLDALVKDADLFVAPNAVPQDSTDAIALRLHMPPAEIGRIAATARPRALLLSHFMQRTRLVQKQSRAEIARHYNGPILLARDGDAYRIADGQPIPPSNTRTP</sequence>
<comment type="caution">
    <text evidence="5">The sequence shown here is derived from an EMBL/GenBank/DDBJ whole genome shotgun (WGS) entry which is preliminary data.</text>
</comment>
<dbReference type="Pfam" id="PF00753">
    <property type="entry name" value="Lactamase_B"/>
    <property type="match status" value="1"/>
</dbReference>
<name>A0A426FS01_9BURK</name>
<feature type="signal peptide" evidence="2">
    <location>
        <begin position="1"/>
        <end position="39"/>
    </location>
</feature>
<keyword evidence="6" id="KW-1185">Reference proteome</keyword>
<dbReference type="PANTHER" id="PTHR46018">
    <property type="entry name" value="ZINC PHOSPHODIESTERASE ELAC PROTEIN 1"/>
    <property type="match status" value="1"/>
</dbReference>
<dbReference type="GO" id="GO:0042781">
    <property type="term" value="F:3'-tRNA processing endoribonuclease activity"/>
    <property type="evidence" value="ECO:0007669"/>
    <property type="project" value="TreeGrafter"/>
</dbReference>
<dbReference type="PANTHER" id="PTHR46018:SF2">
    <property type="entry name" value="ZINC PHOSPHODIESTERASE ELAC PROTEIN 1"/>
    <property type="match status" value="1"/>
</dbReference>
<feature type="chain" id="PRO_5019319744" evidence="2">
    <location>
        <begin position="40"/>
        <end position="401"/>
    </location>
</feature>
<organism evidence="5 6">
    <name type="scientific">Lautropia dentalis</name>
    <dbReference type="NCBI Taxonomy" id="2490857"/>
    <lineage>
        <taxon>Bacteria</taxon>
        <taxon>Pseudomonadati</taxon>
        <taxon>Pseudomonadota</taxon>
        <taxon>Betaproteobacteria</taxon>
        <taxon>Burkholderiales</taxon>
        <taxon>Burkholderiaceae</taxon>
        <taxon>Lautropia</taxon>
    </lineage>
</organism>
<evidence type="ECO:0000256" key="2">
    <source>
        <dbReference type="SAM" id="SignalP"/>
    </source>
</evidence>
<feature type="domain" description="Metallo-beta-lactamase" evidence="4">
    <location>
        <begin position="256"/>
        <end position="353"/>
    </location>
</feature>
<dbReference type="AlphaFoldDB" id="A0A426FS01"/>
<dbReference type="RefSeq" id="WP_125094877.1">
    <property type="nucleotide sequence ID" value="NZ_RRUE01000001.1"/>
</dbReference>
<reference evidence="5 6" key="1">
    <citation type="submission" date="2018-11" db="EMBL/GenBank/DDBJ databases">
        <title>Genome sequencing of Lautropia sp. KCOM 2505 (= ChDC F240).</title>
        <authorList>
            <person name="Kook J.-K."/>
            <person name="Park S.-N."/>
            <person name="Lim Y.K."/>
        </authorList>
    </citation>
    <scope>NUCLEOTIDE SEQUENCE [LARGE SCALE GENOMIC DNA]</scope>
    <source>
        <strain evidence="5 6">KCOM 2505</strain>
    </source>
</reference>
<evidence type="ECO:0000259" key="3">
    <source>
        <dbReference type="Pfam" id="PF00753"/>
    </source>
</evidence>
<feature type="domain" description="Metallo-beta-lactamase" evidence="3">
    <location>
        <begin position="83"/>
        <end position="241"/>
    </location>
</feature>
<dbReference type="InterPro" id="IPR001279">
    <property type="entry name" value="Metallo-B-lactamas"/>
</dbReference>
<dbReference type="Pfam" id="PF12706">
    <property type="entry name" value="Lactamase_B_2"/>
    <property type="match status" value="1"/>
</dbReference>
<dbReference type="Proteomes" id="UP000270261">
    <property type="component" value="Unassembled WGS sequence"/>
</dbReference>
<evidence type="ECO:0000313" key="5">
    <source>
        <dbReference type="EMBL" id="RRN45448.1"/>
    </source>
</evidence>
<keyword evidence="5" id="KW-0378">Hydrolase</keyword>
<accession>A0A426FS01</accession>
<dbReference type="EMBL" id="RRUE01000001">
    <property type="protein sequence ID" value="RRN45448.1"/>
    <property type="molecule type" value="Genomic_DNA"/>
</dbReference>
<dbReference type="Gene3D" id="3.60.15.10">
    <property type="entry name" value="Ribonuclease Z/Hydroxyacylglutathione hydrolase-like"/>
    <property type="match status" value="1"/>
</dbReference>
<evidence type="ECO:0000259" key="4">
    <source>
        <dbReference type="Pfam" id="PF12706"/>
    </source>
</evidence>
<evidence type="ECO:0000256" key="1">
    <source>
        <dbReference type="SAM" id="MobiDB-lite"/>
    </source>
</evidence>
<dbReference type="InterPro" id="IPR036866">
    <property type="entry name" value="RibonucZ/Hydroxyglut_hydro"/>
</dbReference>
<proteinExistence type="predicted"/>